<dbReference type="EMBL" id="JABAIL010000013">
    <property type="protein sequence ID" value="NLR94586.1"/>
    <property type="molecule type" value="Genomic_DNA"/>
</dbReference>
<dbReference type="SUPFAM" id="SSF53335">
    <property type="entry name" value="S-adenosyl-L-methionine-dependent methyltransferases"/>
    <property type="match status" value="2"/>
</dbReference>
<dbReference type="InterPro" id="IPR013216">
    <property type="entry name" value="Methyltransf_11"/>
</dbReference>
<dbReference type="GO" id="GO:0032259">
    <property type="term" value="P:methylation"/>
    <property type="evidence" value="ECO:0007669"/>
    <property type="project" value="UniProtKB-KW"/>
</dbReference>
<reference evidence="2 3" key="1">
    <citation type="submission" date="2020-04" db="EMBL/GenBank/DDBJ databases">
        <title>Flammeovirga sp. SR4, a novel species isolated from seawater.</title>
        <authorList>
            <person name="Wang X."/>
        </authorList>
    </citation>
    <scope>NUCLEOTIDE SEQUENCE [LARGE SCALE GENOMIC DNA]</scope>
    <source>
        <strain evidence="2 3">SR4</strain>
    </source>
</reference>
<gene>
    <name evidence="2" type="ORF">HGP29_25505</name>
</gene>
<organism evidence="2 3">
    <name type="scientific">Flammeovirga agarivorans</name>
    <dbReference type="NCBI Taxonomy" id="2726742"/>
    <lineage>
        <taxon>Bacteria</taxon>
        <taxon>Pseudomonadati</taxon>
        <taxon>Bacteroidota</taxon>
        <taxon>Cytophagia</taxon>
        <taxon>Cytophagales</taxon>
        <taxon>Flammeovirgaceae</taxon>
        <taxon>Flammeovirga</taxon>
    </lineage>
</organism>
<keyword evidence="2" id="KW-0489">Methyltransferase</keyword>
<dbReference type="Proteomes" id="UP000585050">
    <property type="component" value="Unassembled WGS sequence"/>
</dbReference>
<dbReference type="Gene3D" id="3.40.50.150">
    <property type="entry name" value="Vaccinia Virus protein VP39"/>
    <property type="match status" value="1"/>
</dbReference>
<dbReference type="RefSeq" id="WP_168885296.1">
    <property type="nucleotide sequence ID" value="NZ_JABAIL010000013.1"/>
</dbReference>
<accession>A0A7X8SQK2</accession>
<keyword evidence="3" id="KW-1185">Reference proteome</keyword>
<proteinExistence type="predicted"/>
<dbReference type="Pfam" id="PF08241">
    <property type="entry name" value="Methyltransf_11"/>
    <property type="match status" value="1"/>
</dbReference>
<evidence type="ECO:0000313" key="2">
    <source>
        <dbReference type="EMBL" id="NLR94586.1"/>
    </source>
</evidence>
<dbReference type="CDD" id="cd02440">
    <property type="entry name" value="AdoMet_MTases"/>
    <property type="match status" value="1"/>
</dbReference>
<feature type="domain" description="Methyltransferase type 11" evidence="1">
    <location>
        <begin position="57"/>
        <end position="104"/>
    </location>
</feature>
<dbReference type="InterPro" id="IPR029063">
    <property type="entry name" value="SAM-dependent_MTases_sf"/>
</dbReference>
<comment type="caution">
    <text evidence="2">The sequence shown here is derived from an EMBL/GenBank/DDBJ whole genome shotgun (WGS) entry which is preliminary data.</text>
</comment>
<dbReference type="AlphaFoldDB" id="A0A7X8SQK2"/>
<name>A0A7X8SQK2_9BACT</name>
<sequence>MKTNTPKDRFSLSIDPSWRVLEIGGGHNPHPRANVVVDKYDNTNNGHRAGDIVVRKGQEFILADGENLPFEDNEFDYVICCHVIEHVENPTQFVKEMTRVGKRGYLEMPSLMGEYLVPKGSHEWVFMDIDDTVVGLKKNSVGPIGEDLDFGDFFLYYLQRESIAFKLLIETYPNILTVRYEWEDSLAIEMNPTDEKVRDYFHGAWTKEQILNQFPKRTLKQELSVFFNAFMHLTRAMFSKIITGQRLRKLDNSIGLNTQKVKS</sequence>
<protein>
    <submittedName>
        <fullName evidence="2">Class I SAM-dependent methyltransferase</fullName>
    </submittedName>
</protein>
<evidence type="ECO:0000259" key="1">
    <source>
        <dbReference type="Pfam" id="PF08241"/>
    </source>
</evidence>
<evidence type="ECO:0000313" key="3">
    <source>
        <dbReference type="Proteomes" id="UP000585050"/>
    </source>
</evidence>
<keyword evidence="2" id="KW-0808">Transferase</keyword>
<dbReference type="GO" id="GO:0008757">
    <property type="term" value="F:S-adenosylmethionine-dependent methyltransferase activity"/>
    <property type="evidence" value="ECO:0007669"/>
    <property type="project" value="InterPro"/>
</dbReference>